<dbReference type="EMBL" id="LUHQ01000003">
    <property type="protein sequence ID" value="OAP02699.1"/>
    <property type="molecule type" value="Genomic_DNA"/>
</dbReference>
<dbReference type="Proteomes" id="UP000078284">
    <property type="component" value="Chromosome 3"/>
</dbReference>
<protein>
    <submittedName>
        <fullName evidence="1">Uncharacterized protein</fullName>
    </submittedName>
</protein>
<evidence type="ECO:0000313" key="2">
    <source>
        <dbReference type="Proteomes" id="UP000078284"/>
    </source>
</evidence>
<evidence type="ECO:0000313" key="1">
    <source>
        <dbReference type="EMBL" id="OAP02699.1"/>
    </source>
</evidence>
<name>A0A178V927_ARATH</name>
<proteinExistence type="predicted"/>
<sequence>MSRGSCCGLSCFEVAKPKRVEYMRTMSEQFDKIPRKLYTHEDLNLTMQSR</sequence>
<accession>A0A178V927</accession>
<comment type="caution">
    <text evidence="1">The sequence shown here is derived from an EMBL/GenBank/DDBJ whole genome shotgun (WGS) entry which is preliminary data.</text>
</comment>
<reference evidence="2" key="1">
    <citation type="journal article" date="2016" name="Proc. Natl. Acad. Sci. U.S.A.">
        <title>Chromosome-level assembly of Arabidopsis thaliana Ler reveals the extent of translocation and inversion polymorphisms.</title>
        <authorList>
            <person name="Zapata L."/>
            <person name="Ding J."/>
            <person name="Willing E.M."/>
            <person name="Hartwig B."/>
            <person name="Bezdan D."/>
            <person name="Jiao W.B."/>
            <person name="Patel V."/>
            <person name="Velikkakam James G."/>
            <person name="Koornneef M."/>
            <person name="Ossowski S."/>
            <person name="Schneeberger K."/>
        </authorList>
    </citation>
    <scope>NUCLEOTIDE SEQUENCE [LARGE SCALE GENOMIC DNA]</scope>
    <source>
        <strain evidence="2">cv. Landsberg erecta</strain>
    </source>
</reference>
<gene>
    <name evidence="1" type="ordered locus">AXX17_At3g53200</name>
</gene>
<dbReference type="AlphaFoldDB" id="A0A178V927"/>
<organism evidence="1 2">
    <name type="scientific">Arabidopsis thaliana</name>
    <name type="common">Mouse-ear cress</name>
    <dbReference type="NCBI Taxonomy" id="3702"/>
    <lineage>
        <taxon>Eukaryota</taxon>
        <taxon>Viridiplantae</taxon>
        <taxon>Streptophyta</taxon>
        <taxon>Embryophyta</taxon>
        <taxon>Tracheophyta</taxon>
        <taxon>Spermatophyta</taxon>
        <taxon>Magnoliopsida</taxon>
        <taxon>eudicotyledons</taxon>
        <taxon>Gunneridae</taxon>
        <taxon>Pentapetalae</taxon>
        <taxon>rosids</taxon>
        <taxon>malvids</taxon>
        <taxon>Brassicales</taxon>
        <taxon>Brassicaceae</taxon>
        <taxon>Camelineae</taxon>
        <taxon>Arabidopsis</taxon>
    </lineage>
</organism>